<keyword evidence="3" id="KW-1185">Reference proteome</keyword>
<feature type="compositionally biased region" description="Basic residues" evidence="1">
    <location>
        <begin position="50"/>
        <end position="61"/>
    </location>
</feature>
<dbReference type="EMBL" id="WPCR01000006">
    <property type="protein sequence ID" value="NHM14304.1"/>
    <property type="molecule type" value="Genomic_DNA"/>
</dbReference>
<feature type="region of interest" description="Disordered" evidence="1">
    <location>
        <begin position="36"/>
        <end position="77"/>
    </location>
</feature>
<evidence type="ECO:0000256" key="1">
    <source>
        <dbReference type="SAM" id="MobiDB-lite"/>
    </source>
</evidence>
<sequence length="77" mass="8301">MGISMSAAVGIITAALALAAAAFGLWHAESRQRTEAVRMAKQAEKEARLKAARRAKRRKQKLTGAEKERPAPEASNN</sequence>
<dbReference type="Proteomes" id="UP000636394">
    <property type="component" value="Unassembled WGS sequence"/>
</dbReference>
<reference evidence="2 3" key="1">
    <citation type="submission" date="2019-11" db="EMBL/GenBank/DDBJ databases">
        <title>Eggerthellaceae novel genus isolated from the rectal contents of marmort.</title>
        <authorList>
            <person name="Zhang G."/>
        </authorList>
    </citation>
    <scope>NUCLEOTIDE SEQUENCE [LARGE SCALE GENOMIC DNA]</scope>
    <source>
        <strain evidence="3">zg-886</strain>
    </source>
</reference>
<evidence type="ECO:0000313" key="2">
    <source>
        <dbReference type="EMBL" id="NHM14304.1"/>
    </source>
</evidence>
<evidence type="ECO:0000313" key="3">
    <source>
        <dbReference type="Proteomes" id="UP000636394"/>
    </source>
</evidence>
<proteinExistence type="predicted"/>
<protein>
    <submittedName>
        <fullName evidence="2">Uncharacterized protein</fullName>
    </submittedName>
</protein>
<comment type="caution">
    <text evidence="2">The sequence shown here is derived from an EMBL/GenBank/DDBJ whole genome shotgun (WGS) entry which is preliminary data.</text>
</comment>
<name>A0ABX0IHI6_9ACTN</name>
<organism evidence="2 3">
    <name type="scientific">Xiamenia xianingshaonis</name>
    <dbReference type="NCBI Taxonomy" id="2682776"/>
    <lineage>
        <taxon>Bacteria</taxon>
        <taxon>Bacillati</taxon>
        <taxon>Actinomycetota</taxon>
        <taxon>Coriobacteriia</taxon>
        <taxon>Eggerthellales</taxon>
        <taxon>Eggerthellaceae</taxon>
        <taxon>Xiamenia</taxon>
    </lineage>
</organism>
<feature type="compositionally biased region" description="Basic and acidic residues" evidence="1">
    <location>
        <begin position="36"/>
        <end position="49"/>
    </location>
</feature>
<gene>
    <name evidence="2" type="ORF">GMI68_05915</name>
</gene>
<accession>A0ABX0IHI6</accession>
<dbReference type="RefSeq" id="WP_166339516.1">
    <property type="nucleotide sequence ID" value="NZ_WPCR01000006.1"/>
</dbReference>